<dbReference type="InterPro" id="IPR017871">
    <property type="entry name" value="ABC_transporter-like_CS"/>
</dbReference>
<evidence type="ECO:0000313" key="16">
    <source>
        <dbReference type="Proteomes" id="UP001596296"/>
    </source>
</evidence>
<dbReference type="EC" id="7.5.2.13" evidence="13"/>
<keyword evidence="4" id="KW-0547">Nucleotide-binding</keyword>
<dbReference type="PANTHER" id="PTHR43875">
    <property type="entry name" value="MALTODEXTRIN IMPORT ATP-BINDING PROTEIN MSMX"/>
    <property type="match status" value="1"/>
</dbReference>
<comment type="similarity">
    <text evidence="11">Belongs to the ABC transporter superfamily. Carbohydrate uptake transporter-1 (CUT1) (TC 3.A.1.1) family.</text>
</comment>
<evidence type="ECO:0000256" key="7">
    <source>
        <dbReference type="ARBA" id="ARBA00023136"/>
    </source>
</evidence>
<dbReference type="InterPro" id="IPR012340">
    <property type="entry name" value="NA-bd_OB-fold"/>
</dbReference>
<dbReference type="GO" id="GO:1902495">
    <property type="term" value="C:transmembrane transporter complex"/>
    <property type="evidence" value="ECO:0007669"/>
    <property type="project" value="UniProtKB-ARBA"/>
</dbReference>
<dbReference type="PROSITE" id="PS00211">
    <property type="entry name" value="ABC_TRANSPORTER_1"/>
    <property type="match status" value="1"/>
</dbReference>
<comment type="catalytic activity">
    <reaction evidence="9">
        <text>L-arabinose(out) + ATP + H2O = L-arabinose(in) + ADP + phosphate + H(+)</text>
        <dbReference type="Rhea" id="RHEA:30007"/>
        <dbReference type="ChEBI" id="CHEBI:15377"/>
        <dbReference type="ChEBI" id="CHEBI:15378"/>
        <dbReference type="ChEBI" id="CHEBI:17535"/>
        <dbReference type="ChEBI" id="CHEBI:30616"/>
        <dbReference type="ChEBI" id="CHEBI:43474"/>
        <dbReference type="ChEBI" id="CHEBI:456216"/>
        <dbReference type="EC" id="7.5.2.13"/>
    </reaction>
    <physiologicalReaction direction="left-to-right" evidence="9">
        <dbReference type="Rhea" id="RHEA:30008"/>
    </physiologicalReaction>
</comment>
<dbReference type="InterPro" id="IPR003439">
    <property type="entry name" value="ABC_transporter-like_ATP-bd"/>
</dbReference>
<dbReference type="EMBL" id="JBHSXL010000001">
    <property type="protein sequence ID" value="MFC6891205.1"/>
    <property type="molecule type" value="Genomic_DNA"/>
</dbReference>
<dbReference type="FunFam" id="3.40.50.300:FF:000042">
    <property type="entry name" value="Maltose/maltodextrin ABC transporter, ATP-binding protein"/>
    <property type="match status" value="1"/>
</dbReference>
<accession>A0ABD5UP55</accession>
<comment type="catalytic activity">
    <reaction evidence="8">
        <text>D-xylose(out) + ATP + H2O = D-xylose(in) + ADP + phosphate + H(+)</text>
        <dbReference type="Rhea" id="RHEA:29899"/>
        <dbReference type="ChEBI" id="CHEBI:15377"/>
        <dbReference type="ChEBI" id="CHEBI:15378"/>
        <dbReference type="ChEBI" id="CHEBI:30616"/>
        <dbReference type="ChEBI" id="CHEBI:43474"/>
        <dbReference type="ChEBI" id="CHEBI:53455"/>
        <dbReference type="ChEBI" id="CHEBI:456216"/>
        <dbReference type="EC" id="7.5.2.13"/>
    </reaction>
    <physiologicalReaction direction="left-to-right" evidence="8">
        <dbReference type="Rhea" id="RHEA:29900"/>
    </physiologicalReaction>
</comment>
<dbReference type="InterPro" id="IPR047641">
    <property type="entry name" value="ABC_transpr_MalK/UgpC-like"/>
</dbReference>
<dbReference type="Pfam" id="PF08402">
    <property type="entry name" value="TOBE_2"/>
    <property type="match status" value="1"/>
</dbReference>
<dbReference type="Gene3D" id="3.40.50.300">
    <property type="entry name" value="P-loop containing nucleotide triphosphate hydrolases"/>
    <property type="match status" value="1"/>
</dbReference>
<dbReference type="InterPro" id="IPR013611">
    <property type="entry name" value="Transp-assoc_OB_typ2"/>
</dbReference>
<keyword evidence="7" id="KW-0472">Membrane</keyword>
<sequence length="366" mass="40241">MVETTLNELRKEYGDVVAADDVSLTLHDGEFIVLLGPSGCGKSTTLRMIAGLEEPTSGTITVDGEDVTDMGPNRRDFAMVFQQVALYPHMSVRDNISSPLRASGVDAGTIEERVEHTAGMLNISELLDRKPGELSGGQQQRVAIGRALVREPRAFLLDEPFSKLDQKLRIQLQKELKRLQEQTGVPTVFVTHDQEEAMVLADRIAVMDEGKLQQVDTPETLYRFPTNEFVADFIGNPTMNFFSASIEGGEAVIDGVTYEFPGGDGDLSEVRRMAARPEDVIPVAPDNGGGLHATVELVEMRGSTTYLIVDHDGEELTVLQPEDERFEEGDEVALRFEFDDVSLFDGDGELVRHTDVEDEPVSANAE</sequence>
<dbReference type="Gene3D" id="2.40.50.100">
    <property type="match status" value="1"/>
</dbReference>
<evidence type="ECO:0000256" key="3">
    <source>
        <dbReference type="ARBA" id="ARBA00022475"/>
    </source>
</evidence>
<dbReference type="Pfam" id="PF00005">
    <property type="entry name" value="ABC_tran"/>
    <property type="match status" value="1"/>
</dbReference>
<comment type="caution">
    <text evidence="15">The sequence shown here is derived from an EMBL/GenBank/DDBJ whole genome shotgun (WGS) entry which is preliminary data.</text>
</comment>
<comment type="function">
    <text evidence="10">Part of the ABC transporter complex XacGHIJK involved in the uptake of xylose and arabinose. Responsible for energy coupling to the transport system.</text>
</comment>
<dbReference type="SUPFAM" id="SSF52540">
    <property type="entry name" value="P-loop containing nucleoside triphosphate hydrolases"/>
    <property type="match status" value="1"/>
</dbReference>
<evidence type="ECO:0000256" key="10">
    <source>
        <dbReference type="ARBA" id="ARBA00053454"/>
    </source>
</evidence>
<dbReference type="PANTHER" id="PTHR43875:SF15">
    <property type="entry name" value="TREHALOSE IMPORT ATP-BINDING PROTEIN SUGC"/>
    <property type="match status" value="1"/>
</dbReference>
<keyword evidence="2" id="KW-0813">Transport</keyword>
<organism evidence="15 16">
    <name type="scientific">Halopenitus salinus</name>
    <dbReference type="NCBI Taxonomy" id="1198295"/>
    <lineage>
        <taxon>Archaea</taxon>
        <taxon>Methanobacteriati</taxon>
        <taxon>Methanobacteriota</taxon>
        <taxon>Stenosarchaea group</taxon>
        <taxon>Halobacteria</taxon>
        <taxon>Halobacteriales</taxon>
        <taxon>Haloferacaceae</taxon>
        <taxon>Halopenitus</taxon>
    </lineage>
</organism>
<evidence type="ECO:0000256" key="13">
    <source>
        <dbReference type="ARBA" id="ARBA00066315"/>
    </source>
</evidence>
<dbReference type="SUPFAM" id="SSF50331">
    <property type="entry name" value="MOP-like"/>
    <property type="match status" value="1"/>
</dbReference>
<dbReference type="Gene3D" id="2.40.50.140">
    <property type="entry name" value="Nucleic acid-binding proteins"/>
    <property type="match status" value="1"/>
</dbReference>
<reference evidence="15 16" key="1">
    <citation type="journal article" date="2019" name="Int. J. Syst. Evol. Microbiol.">
        <title>The Global Catalogue of Microorganisms (GCM) 10K type strain sequencing project: providing services to taxonomists for standard genome sequencing and annotation.</title>
        <authorList>
            <consortium name="The Broad Institute Genomics Platform"/>
            <consortium name="The Broad Institute Genome Sequencing Center for Infectious Disease"/>
            <person name="Wu L."/>
            <person name="Ma J."/>
        </authorList>
    </citation>
    <scope>NUCLEOTIDE SEQUENCE [LARGE SCALE GENOMIC DNA]</scope>
    <source>
        <strain evidence="15 16">SKJ47</strain>
    </source>
</reference>
<evidence type="ECO:0000256" key="6">
    <source>
        <dbReference type="ARBA" id="ARBA00022967"/>
    </source>
</evidence>
<keyword evidence="6" id="KW-1278">Translocase</keyword>
<evidence type="ECO:0000313" key="15">
    <source>
        <dbReference type="EMBL" id="MFC6891205.1"/>
    </source>
</evidence>
<comment type="subcellular location">
    <subcellularLocation>
        <location evidence="1">Cell membrane</location>
        <topology evidence="1">Peripheral membrane protein</topology>
    </subcellularLocation>
</comment>
<evidence type="ECO:0000259" key="14">
    <source>
        <dbReference type="PROSITE" id="PS50893"/>
    </source>
</evidence>
<evidence type="ECO:0000256" key="8">
    <source>
        <dbReference type="ARBA" id="ARBA00050355"/>
    </source>
</evidence>
<protein>
    <recommendedName>
        <fullName evidence="13">ABC-type D-xylose/L-arabinose transporter</fullName>
        <ecNumber evidence="13">7.5.2.13</ecNumber>
    </recommendedName>
</protein>
<dbReference type="InterPro" id="IPR008995">
    <property type="entry name" value="Mo/tungstate-bd_C_term_dom"/>
</dbReference>
<dbReference type="RefSeq" id="WP_379739106.1">
    <property type="nucleotide sequence ID" value="NZ_JBHSVN010000001.1"/>
</dbReference>
<dbReference type="InterPro" id="IPR027417">
    <property type="entry name" value="P-loop_NTPase"/>
</dbReference>
<gene>
    <name evidence="15" type="ORF">ACFQE9_00955</name>
</gene>
<evidence type="ECO:0000256" key="5">
    <source>
        <dbReference type="ARBA" id="ARBA00022840"/>
    </source>
</evidence>
<dbReference type="PROSITE" id="PS50893">
    <property type="entry name" value="ABC_TRANSPORTER_2"/>
    <property type="match status" value="1"/>
</dbReference>
<evidence type="ECO:0000256" key="12">
    <source>
        <dbReference type="ARBA" id="ARBA00065962"/>
    </source>
</evidence>
<dbReference type="GO" id="GO:0022857">
    <property type="term" value="F:transmembrane transporter activity"/>
    <property type="evidence" value="ECO:0007669"/>
    <property type="project" value="UniProtKB-ARBA"/>
</dbReference>
<dbReference type="AlphaFoldDB" id="A0ABD5UP55"/>
<feature type="domain" description="ABC transporter" evidence="14">
    <location>
        <begin position="4"/>
        <end position="234"/>
    </location>
</feature>
<dbReference type="CDD" id="cd03301">
    <property type="entry name" value="ABC_MalK_N"/>
    <property type="match status" value="1"/>
</dbReference>
<dbReference type="GO" id="GO:0005524">
    <property type="term" value="F:ATP binding"/>
    <property type="evidence" value="ECO:0007669"/>
    <property type="project" value="UniProtKB-KW"/>
</dbReference>
<evidence type="ECO:0000256" key="9">
    <source>
        <dbReference type="ARBA" id="ARBA00051890"/>
    </source>
</evidence>
<evidence type="ECO:0000256" key="2">
    <source>
        <dbReference type="ARBA" id="ARBA00022448"/>
    </source>
</evidence>
<comment type="subunit">
    <text evidence="12">The complex is composed of two ATP-binding proteins (XacJ and XacK), two transmembrane proteins (XacH and XacI) and a solute-binding protein (XacG).</text>
</comment>
<dbReference type="Proteomes" id="UP001596296">
    <property type="component" value="Unassembled WGS sequence"/>
</dbReference>
<keyword evidence="16" id="KW-1185">Reference proteome</keyword>
<dbReference type="InterPro" id="IPR015855">
    <property type="entry name" value="ABC_transpr_MalK-like"/>
</dbReference>
<keyword evidence="3" id="KW-1003">Cell membrane</keyword>
<proteinExistence type="inferred from homology"/>
<evidence type="ECO:0000256" key="4">
    <source>
        <dbReference type="ARBA" id="ARBA00022741"/>
    </source>
</evidence>
<dbReference type="GO" id="GO:0005886">
    <property type="term" value="C:plasma membrane"/>
    <property type="evidence" value="ECO:0007669"/>
    <property type="project" value="UniProtKB-SubCell"/>
</dbReference>
<name>A0ABD5UP55_9EURY</name>
<evidence type="ECO:0000256" key="1">
    <source>
        <dbReference type="ARBA" id="ARBA00004202"/>
    </source>
</evidence>
<dbReference type="InterPro" id="IPR003593">
    <property type="entry name" value="AAA+_ATPase"/>
</dbReference>
<evidence type="ECO:0000256" key="11">
    <source>
        <dbReference type="ARBA" id="ARBA00061029"/>
    </source>
</evidence>
<keyword evidence="5 15" id="KW-0067">ATP-binding</keyword>
<dbReference type="SMART" id="SM00382">
    <property type="entry name" value="AAA"/>
    <property type="match status" value="1"/>
</dbReference>